<evidence type="ECO:0000313" key="2">
    <source>
        <dbReference type="Proteomes" id="UP000561681"/>
    </source>
</evidence>
<dbReference type="AlphaFoldDB" id="A0A7W7IWI9"/>
<protein>
    <submittedName>
        <fullName evidence="1">Uncharacterized protein</fullName>
    </submittedName>
</protein>
<dbReference type="Proteomes" id="UP000561681">
    <property type="component" value="Unassembled WGS sequence"/>
</dbReference>
<gene>
    <name evidence="1" type="ORF">HNP37_001940</name>
</gene>
<organism evidence="1 2">
    <name type="scientific">Flavobacterium nitrogenifigens</name>
    <dbReference type="NCBI Taxonomy" id="1617283"/>
    <lineage>
        <taxon>Bacteria</taxon>
        <taxon>Pseudomonadati</taxon>
        <taxon>Bacteroidota</taxon>
        <taxon>Flavobacteriia</taxon>
        <taxon>Flavobacteriales</taxon>
        <taxon>Flavobacteriaceae</taxon>
        <taxon>Flavobacterium</taxon>
    </lineage>
</organism>
<keyword evidence="2" id="KW-1185">Reference proteome</keyword>
<comment type="caution">
    <text evidence="1">The sequence shown here is derived from an EMBL/GenBank/DDBJ whole genome shotgun (WGS) entry which is preliminary data.</text>
</comment>
<reference evidence="1 2" key="1">
    <citation type="submission" date="2020-08" db="EMBL/GenBank/DDBJ databases">
        <title>Functional genomics of gut bacteria from endangered species of beetles.</title>
        <authorList>
            <person name="Carlos-Shanley C."/>
        </authorList>
    </citation>
    <scope>NUCLEOTIDE SEQUENCE [LARGE SCALE GENOMIC DNA]</scope>
    <source>
        <strain evidence="1 2">S00142</strain>
    </source>
</reference>
<sequence length="45" mass="5151">MEVEMGSCKFQTDVCEIQITIFEIPNSKNFVKVSNFDKVPVKPET</sequence>
<accession>A0A7W7IWI9</accession>
<evidence type="ECO:0000313" key="1">
    <source>
        <dbReference type="EMBL" id="MBB4801879.1"/>
    </source>
</evidence>
<name>A0A7W7IWI9_9FLAO</name>
<proteinExistence type="predicted"/>
<dbReference type="EMBL" id="JACHLD010000002">
    <property type="protein sequence ID" value="MBB4801879.1"/>
    <property type="molecule type" value="Genomic_DNA"/>
</dbReference>